<reference evidence="4" key="2">
    <citation type="journal article" date="2023" name="IMA Fungus">
        <title>Comparative genomic study of the Penicillium genus elucidates a diverse pangenome and 15 lateral gene transfer events.</title>
        <authorList>
            <person name="Petersen C."/>
            <person name="Sorensen T."/>
            <person name="Nielsen M.R."/>
            <person name="Sondergaard T.E."/>
            <person name="Sorensen J.L."/>
            <person name="Fitzpatrick D.A."/>
            <person name="Frisvad J.C."/>
            <person name="Nielsen K.L."/>
        </authorList>
    </citation>
    <scope>NUCLEOTIDE SEQUENCE</scope>
    <source>
        <strain evidence="4">IBT 30069</strain>
    </source>
</reference>
<dbReference type="SUPFAM" id="SSF50129">
    <property type="entry name" value="GroES-like"/>
    <property type="match status" value="1"/>
</dbReference>
<dbReference type="SUPFAM" id="SSF51735">
    <property type="entry name" value="NAD(P)-binding Rossmann-fold domains"/>
    <property type="match status" value="1"/>
</dbReference>
<evidence type="ECO:0000313" key="5">
    <source>
        <dbReference type="Proteomes" id="UP001149165"/>
    </source>
</evidence>
<dbReference type="EMBL" id="JAPQKH010000007">
    <property type="protein sequence ID" value="KAJ5087175.1"/>
    <property type="molecule type" value="Genomic_DNA"/>
</dbReference>
<evidence type="ECO:0000313" key="4">
    <source>
        <dbReference type="EMBL" id="KAJ5087175.1"/>
    </source>
</evidence>
<dbReference type="InterPro" id="IPR047122">
    <property type="entry name" value="Trans-enoyl_RdTase-like"/>
</dbReference>
<keyword evidence="2" id="KW-0560">Oxidoreductase</keyword>
<evidence type="ECO:0000256" key="1">
    <source>
        <dbReference type="ARBA" id="ARBA00008072"/>
    </source>
</evidence>
<proteinExistence type="inferred from homology"/>
<dbReference type="Pfam" id="PF00107">
    <property type="entry name" value="ADH_zinc_N"/>
    <property type="match status" value="1"/>
</dbReference>
<reference evidence="4" key="1">
    <citation type="submission" date="2022-11" db="EMBL/GenBank/DDBJ databases">
        <authorList>
            <person name="Petersen C."/>
        </authorList>
    </citation>
    <scope>NUCLEOTIDE SEQUENCE</scope>
    <source>
        <strain evidence="4">IBT 30069</strain>
    </source>
</reference>
<comment type="caution">
    <text evidence="4">The sequence shown here is derived from an EMBL/GenBank/DDBJ whole genome shotgun (WGS) entry which is preliminary data.</text>
</comment>
<dbReference type="InterPro" id="IPR020843">
    <property type="entry name" value="ER"/>
</dbReference>
<name>A0A9W9ESM7_9EURO</name>
<feature type="domain" description="Enoyl reductase (ER)" evidence="3">
    <location>
        <begin position="17"/>
        <end position="340"/>
    </location>
</feature>
<dbReference type="InterPro" id="IPR011032">
    <property type="entry name" value="GroES-like_sf"/>
</dbReference>
<dbReference type="CDD" id="cd08249">
    <property type="entry name" value="enoyl_reductase_like"/>
    <property type="match status" value="1"/>
</dbReference>
<keyword evidence="5" id="KW-1185">Reference proteome</keyword>
<dbReference type="Proteomes" id="UP001149165">
    <property type="component" value="Unassembled WGS sequence"/>
</dbReference>
<dbReference type="Gene3D" id="3.90.180.10">
    <property type="entry name" value="Medium-chain alcohol dehydrogenases, catalytic domain"/>
    <property type="match status" value="1"/>
</dbReference>
<dbReference type="OrthoDB" id="9992527at2759"/>
<sequence length="349" mass="37582">MGEKGENTAIVVRVADGVPTLSQENIDIPSLEGHQVLVKVSHVAQNPTDVQAFDNNAFGDGAVLGCDFVGEVVQLGSQVTELTKGDIVAGLIWGGEIPGLGAYSQYCVADEKISFRVPRHISRESASTVPLAAATAWLALFSKGCLGIKLDEALDKGVLIWGGSSSVGQYAIQLASIYGMKVATTCSPKNFELVRSLGASHIFDYNDQDAIQKIQQSNPGILHVFDTIGSSTSSAVASCVFDQGVGNLCTVRPGKANTEEVKPGTNVTDVLVWTAFLKDHSYREFKWPASKDDHNLSTDLFKKLLPAWLDIGMLKPNEPKVLKGLDKVTQGFQEHREGKISAYKIVYEV</sequence>
<dbReference type="Pfam" id="PF08240">
    <property type="entry name" value="ADH_N"/>
    <property type="match status" value="1"/>
</dbReference>
<dbReference type="PANTHER" id="PTHR45348:SF2">
    <property type="entry name" value="ZINC-TYPE ALCOHOL DEHYDROGENASE-LIKE PROTEIN C2E1P3.01"/>
    <property type="match status" value="1"/>
</dbReference>
<organism evidence="4 5">
    <name type="scientific">Penicillium angulare</name>
    <dbReference type="NCBI Taxonomy" id="116970"/>
    <lineage>
        <taxon>Eukaryota</taxon>
        <taxon>Fungi</taxon>
        <taxon>Dikarya</taxon>
        <taxon>Ascomycota</taxon>
        <taxon>Pezizomycotina</taxon>
        <taxon>Eurotiomycetes</taxon>
        <taxon>Eurotiomycetidae</taxon>
        <taxon>Eurotiales</taxon>
        <taxon>Aspergillaceae</taxon>
        <taxon>Penicillium</taxon>
    </lineage>
</organism>
<evidence type="ECO:0000256" key="2">
    <source>
        <dbReference type="ARBA" id="ARBA00023002"/>
    </source>
</evidence>
<dbReference type="InterPro" id="IPR013149">
    <property type="entry name" value="ADH-like_C"/>
</dbReference>
<protein>
    <submittedName>
        <fullName evidence="4">Zinc-binding dehydrogenase family oxidoreductase</fullName>
    </submittedName>
</protein>
<comment type="similarity">
    <text evidence="1">Belongs to the zinc-containing alcohol dehydrogenase family.</text>
</comment>
<gene>
    <name evidence="4" type="ORF">N7456_010791</name>
</gene>
<dbReference type="AlphaFoldDB" id="A0A9W9ESM7"/>
<dbReference type="PANTHER" id="PTHR45348">
    <property type="entry name" value="HYPOTHETICAL OXIDOREDUCTASE (EUROFUNG)"/>
    <property type="match status" value="1"/>
</dbReference>
<dbReference type="SMART" id="SM00829">
    <property type="entry name" value="PKS_ER"/>
    <property type="match status" value="1"/>
</dbReference>
<dbReference type="Gene3D" id="3.40.50.720">
    <property type="entry name" value="NAD(P)-binding Rossmann-like Domain"/>
    <property type="match status" value="1"/>
</dbReference>
<dbReference type="InterPro" id="IPR013154">
    <property type="entry name" value="ADH-like_N"/>
</dbReference>
<dbReference type="GO" id="GO:0016651">
    <property type="term" value="F:oxidoreductase activity, acting on NAD(P)H"/>
    <property type="evidence" value="ECO:0007669"/>
    <property type="project" value="InterPro"/>
</dbReference>
<accession>A0A9W9ESM7</accession>
<dbReference type="InterPro" id="IPR036291">
    <property type="entry name" value="NAD(P)-bd_dom_sf"/>
</dbReference>
<evidence type="ECO:0000259" key="3">
    <source>
        <dbReference type="SMART" id="SM00829"/>
    </source>
</evidence>